<dbReference type="NCBIfam" id="NF001810">
    <property type="entry name" value="PRK00529.1"/>
    <property type="match status" value="1"/>
</dbReference>
<dbReference type="PIRSF" id="PIRSF005901">
    <property type="entry name" value="EF-P"/>
    <property type="match status" value="1"/>
</dbReference>
<feature type="domain" description="Translation elongation factor P/YeiP central" evidence="3">
    <location>
        <begin position="68"/>
        <end position="122"/>
    </location>
</feature>
<dbReference type="FunFam" id="2.40.50.140:FF:000004">
    <property type="entry name" value="Elongation factor P"/>
    <property type="match status" value="1"/>
</dbReference>
<protein>
    <submittedName>
        <fullName evidence="4">Elongation factor P</fullName>
    </submittedName>
</protein>
<dbReference type="Gene3D" id="2.30.30.30">
    <property type="match status" value="1"/>
</dbReference>
<dbReference type="Gene3D" id="2.40.50.140">
    <property type="entry name" value="Nucleic acid-binding proteins"/>
    <property type="match status" value="2"/>
</dbReference>
<reference evidence="4" key="1">
    <citation type="submission" date="2017-02" db="EMBL/GenBank/DDBJ databases">
        <title>Delving into the versatile metabolic prowess of the omnipresent phylum Bacteroidetes.</title>
        <authorList>
            <person name="Nobu M.K."/>
            <person name="Mei R."/>
            <person name="Narihiro T."/>
            <person name="Kuroda K."/>
            <person name="Liu W.-T."/>
        </authorList>
    </citation>
    <scope>NUCLEOTIDE SEQUENCE</scope>
    <source>
        <strain evidence="4">ADurb.Bin131</strain>
    </source>
</reference>
<dbReference type="GO" id="GO:0003746">
    <property type="term" value="F:translation elongation factor activity"/>
    <property type="evidence" value="ECO:0007669"/>
    <property type="project" value="UniProtKB-KW"/>
</dbReference>
<dbReference type="InterPro" id="IPR015365">
    <property type="entry name" value="Elong-fact-P_C"/>
</dbReference>
<name>A0A1V6C790_UNCT6</name>
<dbReference type="CDD" id="cd04470">
    <property type="entry name" value="S1_EF-P_repeat_1"/>
    <property type="match status" value="1"/>
</dbReference>
<dbReference type="Pfam" id="PF08207">
    <property type="entry name" value="EFP_N"/>
    <property type="match status" value="1"/>
</dbReference>
<keyword evidence="4" id="KW-0648">Protein biosynthesis</keyword>
<evidence type="ECO:0000313" key="4">
    <source>
        <dbReference type="EMBL" id="OQB72724.1"/>
    </source>
</evidence>
<dbReference type="InterPro" id="IPR013185">
    <property type="entry name" value="Transl_elong_KOW-like"/>
</dbReference>
<dbReference type="GO" id="GO:0005829">
    <property type="term" value="C:cytosol"/>
    <property type="evidence" value="ECO:0007669"/>
    <property type="project" value="UniProtKB-ARBA"/>
</dbReference>
<evidence type="ECO:0000259" key="2">
    <source>
        <dbReference type="SMART" id="SM00841"/>
    </source>
</evidence>
<dbReference type="GO" id="GO:0043043">
    <property type="term" value="P:peptide biosynthetic process"/>
    <property type="evidence" value="ECO:0007669"/>
    <property type="project" value="InterPro"/>
</dbReference>
<comment type="similarity">
    <text evidence="1">Belongs to the elongation factor P family.</text>
</comment>
<dbReference type="FunFam" id="2.40.50.140:FF:000009">
    <property type="entry name" value="Elongation factor P"/>
    <property type="match status" value="1"/>
</dbReference>
<dbReference type="SUPFAM" id="SSF50249">
    <property type="entry name" value="Nucleic acid-binding proteins"/>
    <property type="match status" value="2"/>
</dbReference>
<dbReference type="AlphaFoldDB" id="A0A1V6C790"/>
<dbReference type="SMART" id="SM00841">
    <property type="entry name" value="Elong-fact-P_C"/>
    <property type="match status" value="1"/>
</dbReference>
<dbReference type="InterPro" id="IPR020599">
    <property type="entry name" value="Transl_elong_fac_P/YeiP"/>
</dbReference>
<dbReference type="SUPFAM" id="SSF50104">
    <property type="entry name" value="Translation proteins SH3-like domain"/>
    <property type="match status" value="1"/>
</dbReference>
<organism evidence="4">
    <name type="scientific">candidate division TA06 bacterium ADurb.Bin131</name>
    <dbReference type="NCBI Taxonomy" id="1852827"/>
    <lineage>
        <taxon>Bacteria</taxon>
        <taxon>Bacteria division TA06</taxon>
    </lineage>
</organism>
<dbReference type="InterPro" id="IPR008991">
    <property type="entry name" value="Translation_prot_SH3-like_sf"/>
</dbReference>
<feature type="domain" description="Elongation factor P C-terminal" evidence="2">
    <location>
        <begin position="130"/>
        <end position="184"/>
    </location>
</feature>
<keyword evidence="4" id="KW-0251">Elongation factor</keyword>
<gene>
    <name evidence="4" type="primary">efp_2</name>
    <name evidence="4" type="ORF">BWX89_01237</name>
</gene>
<evidence type="ECO:0000256" key="1">
    <source>
        <dbReference type="ARBA" id="ARBA00009479"/>
    </source>
</evidence>
<dbReference type="Pfam" id="PF09285">
    <property type="entry name" value="Elong-fact-P_C"/>
    <property type="match status" value="1"/>
</dbReference>
<dbReference type="Proteomes" id="UP000485562">
    <property type="component" value="Unassembled WGS sequence"/>
</dbReference>
<dbReference type="InterPro" id="IPR001059">
    <property type="entry name" value="Transl_elong_P/YeiP_cen"/>
</dbReference>
<comment type="caution">
    <text evidence="4">The sequence shown here is derived from an EMBL/GenBank/DDBJ whole genome shotgun (WGS) entry which is preliminary data.</text>
</comment>
<dbReference type="Pfam" id="PF01132">
    <property type="entry name" value="EFP"/>
    <property type="match status" value="1"/>
</dbReference>
<dbReference type="InterPro" id="IPR012340">
    <property type="entry name" value="NA-bd_OB-fold"/>
</dbReference>
<dbReference type="PANTHER" id="PTHR30053">
    <property type="entry name" value="ELONGATION FACTOR P"/>
    <property type="match status" value="1"/>
</dbReference>
<evidence type="ECO:0000259" key="3">
    <source>
        <dbReference type="SMART" id="SM01185"/>
    </source>
</evidence>
<dbReference type="InterPro" id="IPR014722">
    <property type="entry name" value="Rib_uL2_dom2"/>
</dbReference>
<dbReference type="SMART" id="SM01185">
    <property type="entry name" value="EFP"/>
    <property type="match status" value="1"/>
</dbReference>
<sequence length="187" mass="21673">MIDASNVKVGSFIKKDNEIFQIIEIETKAGPARFSNYIHIKIKNLKTNKILEMKLMPEEKLENLDLQHIYLEYLYSDGENLCFMNPQTYEQFEIPQHMIGNFKDFLKEGTKVRFEIYEDTPVNVIIPETVELKVISTGSGVKGETDTTYKNAVLENNMEILVPHFIKEGDIIKVSTSTKHYVERVHK</sequence>
<proteinExistence type="inferred from homology"/>
<accession>A0A1V6C790</accession>
<dbReference type="EMBL" id="MWDQ01000116">
    <property type="protein sequence ID" value="OQB72724.1"/>
    <property type="molecule type" value="Genomic_DNA"/>
</dbReference>
<dbReference type="PANTHER" id="PTHR30053:SF14">
    <property type="entry name" value="TRANSLATION ELONGATION FACTOR KOW-LIKE DOMAIN-CONTAINING PROTEIN"/>
    <property type="match status" value="1"/>
</dbReference>